<dbReference type="AlphaFoldDB" id="A0A0H5D799"/>
<accession>A0A0H5D799</accession>
<protein>
    <submittedName>
        <fullName evidence="1">Uncharacterized protein</fullName>
    </submittedName>
</protein>
<name>A0A0H5D799_9RHOB</name>
<sequence>MTVALFSATDETAISCDSLCLDPFEAGMLPVLRHLLISLQVPESQAWQHAFQIAAERWGASFGLGVAQALVPVVARLHALRGQGVELHDPLDLDQRNRLSADEAALLLVLHHMRRDQTSQARDALADLLMGRMDADMIRAALGFAHRFPAAERAEHLQAEPVERPQSRAVLRVVR</sequence>
<proteinExistence type="predicted"/>
<dbReference type="STRING" id="481446.NIT7645_02189"/>
<organism evidence="1 2">
    <name type="scientific">Phaeobacter italicus</name>
    <dbReference type="NCBI Taxonomy" id="481446"/>
    <lineage>
        <taxon>Bacteria</taxon>
        <taxon>Pseudomonadati</taxon>
        <taxon>Pseudomonadota</taxon>
        <taxon>Alphaproteobacteria</taxon>
        <taxon>Rhodobacterales</taxon>
        <taxon>Roseobacteraceae</taxon>
        <taxon>Phaeobacter</taxon>
    </lineage>
</organism>
<dbReference type="EMBL" id="CVRL01000046">
    <property type="protein sequence ID" value="CRL12961.1"/>
    <property type="molecule type" value="Genomic_DNA"/>
</dbReference>
<keyword evidence="2" id="KW-1185">Reference proteome</keyword>
<evidence type="ECO:0000313" key="1">
    <source>
        <dbReference type="EMBL" id="CRL12961.1"/>
    </source>
</evidence>
<gene>
    <name evidence="1" type="ORF">NIT7321_03845</name>
</gene>
<reference evidence="2" key="1">
    <citation type="submission" date="2015-05" db="EMBL/GenBank/DDBJ databases">
        <authorList>
            <person name="Rodrigo-Torres Lidia"/>
            <person name="Arahal R.David."/>
        </authorList>
    </citation>
    <scope>NUCLEOTIDE SEQUENCE [LARGE SCALE GENOMIC DNA]</scope>
    <source>
        <strain evidence="2">CECT 7321</strain>
    </source>
</reference>
<dbReference type="RefSeq" id="WP_050674430.1">
    <property type="nucleotide sequence ID" value="NZ_CVRL01000046.1"/>
</dbReference>
<dbReference type="Proteomes" id="UP000043764">
    <property type="component" value="Unassembled WGS sequence"/>
</dbReference>
<evidence type="ECO:0000313" key="2">
    <source>
        <dbReference type="Proteomes" id="UP000043764"/>
    </source>
</evidence>